<reference evidence="2 3" key="1">
    <citation type="submission" date="2016-08" db="EMBL/GenBank/DDBJ databases">
        <title>Complete genome sequence of Streptomyces agglomeratus strain 6-3-2, a novel anti-MRSA actinomycete isolated from Wuli of Tebit, China.</title>
        <authorList>
            <person name="Chen X."/>
        </authorList>
    </citation>
    <scope>NUCLEOTIDE SEQUENCE [LARGE SCALE GENOMIC DNA]</scope>
    <source>
        <strain evidence="2 3">6-3-2</strain>
    </source>
</reference>
<accession>A0A1E5P2B3</accession>
<evidence type="ECO:0000313" key="2">
    <source>
        <dbReference type="EMBL" id="OEJ23688.1"/>
    </source>
</evidence>
<proteinExistence type="predicted"/>
<organism evidence="2 3">
    <name type="scientific">Streptomyces agglomeratus</name>
    <dbReference type="NCBI Taxonomy" id="285458"/>
    <lineage>
        <taxon>Bacteria</taxon>
        <taxon>Bacillati</taxon>
        <taxon>Actinomycetota</taxon>
        <taxon>Actinomycetes</taxon>
        <taxon>Kitasatosporales</taxon>
        <taxon>Streptomycetaceae</taxon>
        <taxon>Streptomyces</taxon>
    </lineage>
</organism>
<evidence type="ECO:0000256" key="1">
    <source>
        <dbReference type="SAM" id="Phobius"/>
    </source>
</evidence>
<keyword evidence="1" id="KW-0812">Transmembrane</keyword>
<evidence type="ECO:0000313" key="3">
    <source>
        <dbReference type="Proteomes" id="UP000095759"/>
    </source>
</evidence>
<dbReference type="EMBL" id="MEHJ01000001">
    <property type="protein sequence ID" value="OEJ23688.1"/>
    <property type="molecule type" value="Genomic_DNA"/>
</dbReference>
<name>A0A1E5P2B3_9ACTN</name>
<keyword evidence="1" id="KW-0472">Membrane</keyword>
<dbReference type="Proteomes" id="UP000095759">
    <property type="component" value="Unassembled WGS sequence"/>
</dbReference>
<feature type="transmembrane region" description="Helical" evidence="1">
    <location>
        <begin position="154"/>
        <end position="174"/>
    </location>
</feature>
<evidence type="ECO:0008006" key="4">
    <source>
        <dbReference type="Google" id="ProtNLM"/>
    </source>
</evidence>
<feature type="transmembrane region" description="Helical" evidence="1">
    <location>
        <begin position="26"/>
        <end position="45"/>
    </location>
</feature>
<protein>
    <recommendedName>
        <fullName evidence="4">Integral membrane protein</fullName>
    </recommendedName>
</protein>
<dbReference type="AlphaFoldDB" id="A0A1E5P2B3"/>
<feature type="transmembrane region" description="Helical" evidence="1">
    <location>
        <begin position="98"/>
        <end position="118"/>
    </location>
</feature>
<keyword evidence="1" id="KW-1133">Transmembrane helix</keyword>
<feature type="transmembrane region" description="Helical" evidence="1">
    <location>
        <begin position="57"/>
        <end position="78"/>
    </location>
</feature>
<dbReference type="STRING" id="285458.BGM19_33240"/>
<gene>
    <name evidence="2" type="ORF">AS594_03540</name>
</gene>
<keyword evidence="3" id="KW-1185">Reference proteome</keyword>
<sequence>MGDDVLSESSSNTLRPARRGEPLQRLLFGGVYGTVLASALAAALESDSGSPNPGYDAVWVLVAALASAAAHGYAHALAHRVAHDVAVTSTLRSVLAEWPLLAAVLPTVAALLTAHAGWWDEETALVAALAFNTVALFGWGLWATRVAGRSWAAACRAGCVDMLFGLFIIVANALSK</sequence>
<comment type="caution">
    <text evidence="2">The sequence shown here is derived from an EMBL/GenBank/DDBJ whole genome shotgun (WGS) entry which is preliminary data.</text>
</comment>
<feature type="transmembrane region" description="Helical" evidence="1">
    <location>
        <begin position="124"/>
        <end position="142"/>
    </location>
</feature>